<dbReference type="OrthoDB" id="9797575at2"/>
<dbReference type="Gene3D" id="3.30.160.880">
    <property type="entry name" value="Cell division protein ZapA protomer, N-terminal domain"/>
    <property type="match status" value="1"/>
</dbReference>
<dbReference type="GO" id="GO:0051301">
    <property type="term" value="P:cell division"/>
    <property type="evidence" value="ECO:0007669"/>
    <property type="project" value="UniProtKB-KW"/>
</dbReference>
<keyword evidence="1" id="KW-0175">Coiled coil</keyword>
<keyword evidence="2" id="KW-0132">Cell division</keyword>
<dbReference type="Proteomes" id="UP000184932">
    <property type="component" value="Unassembled WGS sequence"/>
</dbReference>
<dbReference type="STRING" id="1217970.SAMN05444002_1123"/>
<proteinExistence type="predicted"/>
<dbReference type="Pfam" id="PF05164">
    <property type="entry name" value="ZapA"/>
    <property type="match status" value="1"/>
</dbReference>
<protein>
    <submittedName>
        <fullName evidence="2">Cell division protein ZapA</fullName>
    </submittedName>
</protein>
<keyword evidence="3" id="KW-1185">Reference proteome</keyword>
<evidence type="ECO:0000313" key="3">
    <source>
        <dbReference type="Proteomes" id="UP000184932"/>
    </source>
</evidence>
<organism evidence="2 3">
    <name type="scientific">Vannielia litorea</name>
    <dbReference type="NCBI Taxonomy" id="1217970"/>
    <lineage>
        <taxon>Bacteria</taxon>
        <taxon>Pseudomonadati</taxon>
        <taxon>Pseudomonadota</taxon>
        <taxon>Alphaproteobacteria</taxon>
        <taxon>Rhodobacterales</taxon>
        <taxon>Paracoccaceae</taxon>
        <taxon>Vannielia</taxon>
    </lineage>
</organism>
<dbReference type="InterPro" id="IPR036192">
    <property type="entry name" value="Cell_div_ZapA-like_sf"/>
</dbReference>
<dbReference type="AlphaFoldDB" id="A0A1N6EUX5"/>
<dbReference type="EMBL" id="FSRL01000001">
    <property type="protein sequence ID" value="SIN86808.1"/>
    <property type="molecule type" value="Genomic_DNA"/>
</dbReference>
<sequence length="130" mass="14204">MAEVDISIGGRTFQVACQEGEEHYLRGAAELLDREASALVKQIGRLPEARMLLMAGLMLADRTAAFEEKANAAEERLAAQDKLIEEMKAMPRPEPSRVEVPVVPREVEEFLAELAARAESLAAQAEEKAG</sequence>
<dbReference type="InterPro" id="IPR007838">
    <property type="entry name" value="Cell_div_ZapA-like"/>
</dbReference>
<name>A0A1N6EUX5_9RHOB</name>
<dbReference type="InterPro" id="IPR042233">
    <property type="entry name" value="Cell_div_ZapA_N"/>
</dbReference>
<feature type="coiled-coil region" evidence="1">
    <location>
        <begin position="70"/>
        <end position="128"/>
    </location>
</feature>
<keyword evidence="2" id="KW-0131">Cell cycle</keyword>
<dbReference type="SUPFAM" id="SSF102829">
    <property type="entry name" value="Cell division protein ZapA-like"/>
    <property type="match status" value="1"/>
</dbReference>
<evidence type="ECO:0000313" key="2">
    <source>
        <dbReference type="EMBL" id="SIN86808.1"/>
    </source>
</evidence>
<dbReference type="RefSeq" id="WP_074255228.1">
    <property type="nucleotide sequence ID" value="NZ_FSRL01000001.1"/>
</dbReference>
<evidence type="ECO:0000256" key="1">
    <source>
        <dbReference type="SAM" id="Coils"/>
    </source>
</evidence>
<accession>A0A1N6EUX5</accession>
<reference evidence="3" key="1">
    <citation type="submission" date="2016-11" db="EMBL/GenBank/DDBJ databases">
        <authorList>
            <person name="Varghese N."/>
            <person name="Submissions S."/>
        </authorList>
    </citation>
    <scope>NUCLEOTIDE SEQUENCE [LARGE SCALE GENOMIC DNA]</scope>
    <source>
        <strain evidence="3">DSM 29440</strain>
    </source>
</reference>
<gene>
    <name evidence="2" type="ORF">SAMN05444002_1123</name>
</gene>